<gene>
    <name evidence="1" type="ORF">PWJ81_07855</name>
</gene>
<evidence type="ECO:0008006" key="3">
    <source>
        <dbReference type="Google" id="ProtNLM"/>
    </source>
</evidence>
<sequence>MAIPYEMYSDTVLYDVFYEAGTLLGARYISLSRQARLAGDEPREVAYRGKYVELVEQRNAIAGNDRAEQIRCINSWNALLEHLPATLSYV</sequence>
<name>A0ABT5V7N1_9ACTO</name>
<keyword evidence="2" id="KW-1185">Reference proteome</keyword>
<dbReference type="RefSeq" id="WP_274758783.1">
    <property type="nucleotide sequence ID" value="NZ_JARBHG010000043.1"/>
</dbReference>
<comment type="caution">
    <text evidence="1">The sequence shown here is derived from an EMBL/GenBank/DDBJ whole genome shotgun (WGS) entry which is preliminary data.</text>
</comment>
<reference evidence="1 2" key="1">
    <citation type="submission" date="2023-02" db="EMBL/GenBank/DDBJ databases">
        <title>Defining the Infant Male Urobiome and Moving Towards Mechanisms in Urobiome Research.</title>
        <authorList>
            <person name="Reasoner S."/>
            <person name="Flores V."/>
            <person name="Van Horn G."/>
            <person name="Morales G."/>
            <person name="Peard L."/>
            <person name="Abelson B."/>
            <person name="Manuel C."/>
            <person name="Lee J."/>
            <person name="Baker B."/>
            <person name="Williams T."/>
            <person name="Schmitz J."/>
            <person name="Clayton D."/>
            <person name="Hadjifrangiskou M."/>
        </authorList>
    </citation>
    <scope>NUCLEOTIDE SEQUENCE [LARGE SCALE GENOMIC DNA]</scope>
    <source>
        <strain evidence="1 2">AS1053</strain>
    </source>
</reference>
<protein>
    <recommendedName>
        <fullName evidence="3">TnpV protein</fullName>
    </recommendedName>
</protein>
<proteinExistence type="predicted"/>
<evidence type="ECO:0000313" key="1">
    <source>
        <dbReference type="EMBL" id="MDE1656981.1"/>
    </source>
</evidence>
<organism evidence="1 2">
    <name type="scientific">Actinotignum sanguinis</name>
    <dbReference type="NCBI Taxonomy" id="1445614"/>
    <lineage>
        <taxon>Bacteria</taxon>
        <taxon>Bacillati</taxon>
        <taxon>Actinomycetota</taxon>
        <taxon>Actinomycetes</taxon>
        <taxon>Actinomycetales</taxon>
        <taxon>Actinomycetaceae</taxon>
        <taxon>Actinotignum</taxon>
    </lineage>
</organism>
<dbReference type="Proteomes" id="UP001219297">
    <property type="component" value="Unassembled WGS sequence"/>
</dbReference>
<accession>A0ABT5V7N1</accession>
<dbReference type="EMBL" id="JARBHI010000020">
    <property type="protein sequence ID" value="MDE1656981.1"/>
    <property type="molecule type" value="Genomic_DNA"/>
</dbReference>
<evidence type="ECO:0000313" key="2">
    <source>
        <dbReference type="Proteomes" id="UP001219297"/>
    </source>
</evidence>